<name>A0ABQ1MY52_9BACT</name>
<dbReference type="InterPro" id="IPR013105">
    <property type="entry name" value="TPR_2"/>
</dbReference>
<gene>
    <name evidence="4" type="ORF">GCM10010993_27370</name>
</gene>
<evidence type="ECO:0000256" key="1">
    <source>
        <dbReference type="ARBA" id="ARBA00022737"/>
    </source>
</evidence>
<evidence type="ECO:0000313" key="5">
    <source>
        <dbReference type="Proteomes" id="UP000635885"/>
    </source>
</evidence>
<organism evidence="4 5">
    <name type="scientific">Belliella aquatica</name>
    <dbReference type="NCBI Taxonomy" id="1323734"/>
    <lineage>
        <taxon>Bacteria</taxon>
        <taxon>Pseudomonadati</taxon>
        <taxon>Bacteroidota</taxon>
        <taxon>Cytophagia</taxon>
        <taxon>Cytophagales</taxon>
        <taxon>Cyclobacteriaceae</taxon>
        <taxon>Belliella</taxon>
    </lineage>
</organism>
<proteinExistence type="predicted"/>
<feature type="repeat" description="TPR" evidence="3">
    <location>
        <begin position="101"/>
        <end position="134"/>
    </location>
</feature>
<evidence type="ECO:0000256" key="2">
    <source>
        <dbReference type="ARBA" id="ARBA00022803"/>
    </source>
</evidence>
<evidence type="ECO:0008006" key="6">
    <source>
        <dbReference type="Google" id="ProtNLM"/>
    </source>
</evidence>
<feature type="repeat" description="TPR" evidence="3">
    <location>
        <begin position="142"/>
        <end position="175"/>
    </location>
</feature>
<dbReference type="PANTHER" id="PTHR44858">
    <property type="entry name" value="TETRATRICOPEPTIDE REPEAT PROTEIN 6"/>
    <property type="match status" value="1"/>
</dbReference>
<keyword evidence="5" id="KW-1185">Reference proteome</keyword>
<accession>A0ABQ1MY52</accession>
<dbReference type="Proteomes" id="UP000635885">
    <property type="component" value="Unassembled WGS sequence"/>
</dbReference>
<reference evidence="5" key="1">
    <citation type="journal article" date="2019" name="Int. J. Syst. Evol. Microbiol.">
        <title>The Global Catalogue of Microorganisms (GCM) 10K type strain sequencing project: providing services to taxonomists for standard genome sequencing and annotation.</title>
        <authorList>
            <consortium name="The Broad Institute Genomics Platform"/>
            <consortium name="The Broad Institute Genome Sequencing Center for Infectious Disease"/>
            <person name="Wu L."/>
            <person name="Ma J."/>
        </authorList>
    </citation>
    <scope>NUCLEOTIDE SEQUENCE [LARGE SCALE GENOMIC DNA]</scope>
    <source>
        <strain evidence="5">CGMCC 1.12479</strain>
    </source>
</reference>
<dbReference type="PROSITE" id="PS50005">
    <property type="entry name" value="TPR"/>
    <property type="match status" value="2"/>
</dbReference>
<dbReference type="RefSeq" id="WP_188443663.1">
    <property type="nucleotide sequence ID" value="NZ_BMFD01000011.1"/>
</dbReference>
<dbReference type="Pfam" id="PF00515">
    <property type="entry name" value="TPR_1"/>
    <property type="match status" value="1"/>
</dbReference>
<dbReference type="Pfam" id="PF07719">
    <property type="entry name" value="TPR_2"/>
    <property type="match status" value="1"/>
</dbReference>
<dbReference type="PANTHER" id="PTHR44858:SF1">
    <property type="entry name" value="UDP-N-ACETYLGLUCOSAMINE--PEPTIDE N-ACETYLGLUCOSAMINYLTRANSFERASE SPINDLY-RELATED"/>
    <property type="match status" value="1"/>
</dbReference>
<evidence type="ECO:0000256" key="3">
    <source>
        <dbReference type="PROSITE-ProRule" id="PRU00339"/>
    </source>
</evidence>
<dbReference type="InterPro" id="IPR019734">
    <property type="entry name" value="TPR_rpt"/>
</dbReference>
<dbReference type="SUPFAM" id="SSF48452">
    <property type="entry name" value="TPR-like"/>
    <property type="match status" value="1"/>
</dbReference>
<dbReference type="EMBL" id="BMFD01000011">
    <property type="protein sequence ID" value="GGC47268.1"/>
    <property type="molecule type" value="Genomic_DNA"/>
</dbReference>
<keyword evidence="1" id="KW-0677">Repeat</keyword>
<evidence type="ECO:0000313" key="4">
    <source>
        <dbReference type="EMBL" id="GGC47268.1"/>
    </source>
</evidence>
<comment type="caution">
    <text evidence="4">The sequence shown here is derived from an EMBL/GenBank/DDBJ whole genome shotgun (WGS) entry which is preliminary data.</text>
</comment>
<dbReference type="Gene3D" id="1.25.40.10">
    <property type="entry name" value="Tetratricopeptide repeat domain"/>
    <property type="match status" value="1"/>
</dbReference>
<dbReference type="InterPro" id="IPR050498">
    <property type="entry name" value="Ycf3"/>
</dbReference>
<dbReference type="InterPro" id="IPR011990">
    <property type="entry name" value="TPR-like_helical_dom_sf"/>
</dbReference>
<protein>
    <recommendedName>
        <fullName evidence="6">Tetratricopeptide repeat protein</fullName>
    </recommendedName>
</protein>
<sequence>MKYLFFTILFFQVLVGQGQEIFEVDSEERNNSIVIAKTAEKMISAGNYEGASKILESVLEKDPTFHPAYVNYYNAIRNLPQKTNKLIQALSSALEIFEEDDELAYYLGNIYQEQKQFDKAIQAYSAAIAYSKINGEDFPIVWAYHFNRGNCHLKIKKFDKAIVDYTYALKLSPDNSDVLTNRGTSYYQAKNGSKACEDWNTARRLGNKSVDKYLSNFCK</sequence>
<dbReference type="SMART" id="SM00028">
    <property type="entry name" value="TPR"/>
    <property type="match status" value="4"/>
</dbReference>
<keyword evidence="2 3" id="KW-0802">TPR repeat</keyword>